<dbReference type="Pfam" id="PF00202">
    <property type="entry name" value="Aminotran_3"/>
    <property type="match status" value="1"/>
</dbReference>
<comment type="caution">
    <text evidence="5">The sequence shown here is derived from an EMBL/GenBank/DDBJ whole genome shotgun (WGS) entry which is preliminary data.</text>
</comment>
<dbReference type="InterPro" id="IPR049704">
    <property type="entry name" value="Aminotrans_3_PPA_site"/>
</dbReference>
<gene>
    <name evidence="5" type="ORF">IIQ43_00430</name>
</gene>
<reference evidence="6" key="2">
    <citation type="submission" date="2023-07" db="EMBL/GenBank/DDBJ databases">
        <title>Acinetobacter oleivorans assembled AC1583.</title>
        <authorList>
            <person name="Yeo C.C."/>
        </authorList>
    </citation>
    <scope>NUCLEOTIDE SEQUENCE [LARGE SCALE GENOMIC DNA]</scope>
    <source>
        <strain evidence="6">AC1583</strain>
    </source>
</reference>
<dbReference type="RefSeq" id="WP_192833294.1">
    <property type="nucleotide sequence ID" value="NZ_JADAZL010000001.1"/>
</dbReference>
<comment type="similarity">
    <text evidence="2 4">Belongs to the class-III pyridoxal-phosphate-dependent aminotransferase family.</text>
</comment>
<proteinExistence type="inferred from homology"/>
<dbReference type="Proteomes" id="UP000619170">
    <property type="component" value="Unassembled WGS sequence"/>
</dbReference>
<dbReference type="EMBL" id="JADAZL010000001">
    <property type="protein sequence ID" value="MBE2162995.1"/>
    <property type="molecule type" value="Genomic_DNA"/>
</dbReference>
<dbReference type="Gene3D" id="3.40.640.10">
    <property type="entry name" value="Type I PLP-dependent aspartate aminotransferase-like (Major domain)"/>
    <property type="match status" value="1"/>
</dbReference>
<dbReference type="GO" id="GO:0008483">
    <property type="term" value="F:transaminase activity"/>
    <property type="evidence" value="ECO:0007669"/>
    <property type="project" value="UniProtKB-KW"/>
</dbReference>
<evidence type="ECO:0000313" key="5">
    <source>
        <dbReference type="EMBL" id="MBE2162995.1"/>
    </source>
</evidence>
<dbReference type="CDD" id="cd00610">
    <property type="entry name" value="OAT_like"/>
    <property type="match status" value="1"/>
</dbReference>
<keyword evidence="6" id="KW-1185">Reference proteome</keyword>
<evidence type="ECO:0000313" key="6">
    <source>
        <dbReference type="Proteomes" id="UP000619170"/>
    </source>
</evidence>
<dbReference type="InterPro" id="IPR015422">
    <property type="entry name" value="PyrdxlP-dep_Trfase_small"/>
</dbReference>
<name>A0ABR9NDK5_9GAMM</name>
<dbReference type="PANTHER" id="PTHR43094">
    <property type="entry name" value="AMINOTRANSFERASE"/>
    <property type="match status" value="1"/>
</dbReference>
<dbReference type="PIRSF" id="PIRSF000521">
    <property type="entry name" value="Transaminase_4ab_Lys_Orn"/>
    <property type="match status" value="1"/>
</dbReference>
<sequence length="454" mass="50423">MNQLVTATTQGNDYKFWHALSHPNEWITQEPLRIVRGDGVFVWDDKGHKMLDGFAGLWCVNVGHNRPEVKEAISKQMDEISYYQLFAGVSHPRAEELSNRLIKMTEQEDMARVIYGTGGSDGVESALKIARQYWILKGQPQRTHFISLKNAYHGVSLGGTSLNGMPVFKMNYGPLLDNCSQIETPWLYRNPWNCEEPEELAKLVIDQLERDILYHGAENIAGFIAEPVQGAGGIIVPPATFWPSLRKICDKYDILLIADEVVTGFGRTGSMFGVRGWGVKPDIMVLAKALTSGYVPLSATLFNKKIEEAFYSNDDHKGLLMHGYTYGGHPLGCAAALAVLDIVEKENLPENAEKMGGYLLTELKKLVDRYNIIGEVRGKGLMIALDLVNDKLTREPIDLDTNITARLAEACREAGAVIRPVGTKLCIAPPLIIDKDGCDLLVNAVKYAFDKIKK</sequence>
<keyword evidence="5" id="KW-0808">Transferase</keyword>
<dbReference type="InterPro" id="IPR015421">
    <property type="entry name" value="PyrdxlP-dep_Trfase_major"/>
</dbReference>
<dbReference type="InterPro" id="IPR015424">
    <property type="entry name" value="PyrdxlP-dep_Trfase"/>
</dbReference>
<comment type="cofactor">
    <cofactor evidence="1">
        <name>pyridoxal 5'-phosphate</name>
        <dbReference type="ChEBI" id="CHEBI:597326"/>
    </cofactor>
</comment>
<dbReference type="PROSITE" id="PS00600">
    <property type="entry name" value="AA_TRANSFER_CLASS_3"/>
    <property type="match status" value="1"/>
</dbReference>
<accession>A0ABR9NDK5</accession>
<evidence type="ECO:0000256" key="1">
    <source>
        <dbReference type="ARBA" id="ARBA00001933"/>
    </source>
</evidence>
<dbReference type="PANTHER" id="PTHR43094:SF1">
    <property type="entry name" value="AMINOTRANSFERASE CLASS-III"/>
    <property type="match status" value="1"/>
</dbReference>
<evidence type="ECO:0000256" key="2">
    <source>
        <dbReference type="ARBA" id="ARBA00008954"/>
    </source>
</evidence>
<keyword evidence="5" id="KW-0032">Aminotransferase</keyword>
<protein>
    <submittedName>
        <fullName evidence="5">Aminotransferase class III-fold pyridoxal phosphate-dependent enzyme</fullName>
    </submittedName>
</protein>
<evidence type="ECO:0000256" key="3">
    <source>
        <dbReference type="ARBA" id="ARBA00022898"/>
    </source>
</evidence>
<evidence type="ECO:0000256" key="4">
    <source>
        <dbReference type="RuleBase" id="RU003560"/>
    </source>
</evidence>
<dbReference type="Gene3D" id="3.90.1150.10">
    <property type="entry name" value="Aspartate Aminotransferase, domain 1"/>
    <property type="match status" value="1"/>
</dbReference>
<dbReference type="NCBIfam" id="NF005683">
    <property type="entry name" value="PRK07481.1"/>
    <property type="match status" value="1"/>
</dbReference>
<dbReference type="InterPro" id="IPR005814">
    <property type="entry name" value="Aminotrans_3"/>
</dbReference>
<reference evidence="5 6" key="1">
    <citation type="submission" date="2020-10" db="EMBL/GenBank/DDBJ databases">
        <authorList>
            <person name="Mohd Rani F."/>
        </authorList>
    </citation>
    <scope>NUCLEOTIDE SEQUENCE [LARGE SCALE GENOMIC DNA]</scope>
    <source>
        <strain evidence="5 6">AC1583</strain>
    </source>
</reference>
<dbReference type="SUPFAM" id="SSF53383">
    <property type="entry name" value="PLP-dependent transferases"/>
    <property type="match status" value="1"/>
</dbReference>
<keyword evidence="3 4" id="KW-0663">Pyridoxal phosphate</keyword>
<organism evidence="5 6">
    <name type="scientific">Acinetobacter oleivorans</name>
    <dbReference type="NCBI Taxonomy" id="1148157"/>
    <lineage>
        <taxon>Bacteria</taxon>
        <taxon>Pseudomonadati</taxon>
        <taxon>Pseudomonadota</taxon>
        <taxon>Gammaproteobacteria</taxon>
        <taxon>Moraxellales</taxon>
        <taxon>Moraxellaceae</taxon>
        <taxon>Acinetobacter</taxon>
    </lineage>
</organism>